<evidence type="ECO:0000256" key="3">
    <source>
        <dbReference type="ARBA" id="ARBA00022448"/>
    </source>
</evidence>
<evidence type="ECO:0000256" key="12">
    <source>
        <dbReference type="SAM" id="Phobius"/>
    </source>
</evidence>
<dbReference type="EMBL" id="CABQ01000020">
    <property type="protein sequence ID" value="CBI06777.1"/>
    <property type="molecule type" value="Genomic_DNA"/>
</dbReference>
<dbReference type="InterPro" id="IPR002146">
    <property type="entry name" value="ATP_synth_b/b'su_bac/chlpt"/>
</dbReference>
<evidence type="ECO:0000256" key="7">
    <source>
        <dbReference type="ARBA" id="ARBA00022989"/>
    </source>
</evidence>
<dbReference type="InterPro" id="IPR050059">
    <property type="entry name" value="ATP_synthase_B_chain"/>
</dbReference>
<comment type="subcellular location">
    <subcellularLocation>
        <location evidence="1">Membrane</location>
        <topology evidence="1">Single-pass membrane protein</topology>
    </subcellularLocation>
</comment>
<dbReference type="GO" id="GO:0046961">
    <property type="term" value="F:proton-transporting ATPase activity, rotational mechanism"/>
    <property type="evidence" value="ECO:0007669"/>
    <property type="project" value="TreeGrafter"/>
</dbReference>
<feature type="coiled-coil region" evidence="11">
    <location>
        <begin position="52"/>
        <end position="79"/>
    </location>
</feature>
<accession>E6QHR3</accession>
<evidence type="ECO:0000256" key="9">
    <source>
        <dbReference type="ARBA" id="ARBA00023136"/>
    </source>
</evidence>
<evidence type="ECO:0000256" key="8">
    <source>
        <dbReference type="ARBA" id="ARBA00023065"/>
    </source>
</evidence>
<keyword evidence="11" id="KW-0175">Coiled coil</keyword>
<evidence type="ECO:0000256" key="4">
    <source>
        <dbReference type="ARBA" id="ARBA00022547"/>
    </source>
</evidence>
<keyword evidence="9 12" id="KW-0472">Membrane</keyword>
<comment type="caution">
    <text evidence="13">The sequence shown here is derived from an EMBL/GenBank/DDBJ whole genome shotgun (WGS) entry which is preliminary data.</text>
</comment>
<name>E6QHR3_9ZZZZ</name>
<evidence type="ECO:0000256" key="2">
    <source>
        <dbReference type="ARBA" id="ARBA00005513"/>
    </source>
</evidence>
<keyword evidence="3" id="KW-0813">Transport</keyword>
<keyword evidence="8" id="KW-0406">Ion transport</keyword>
<keyword evidence="6" id="KW-0375">Hydrogen ion transport</keyword>
<protein>
    <submittedName>
        <fullName evidence="13">Putative H+-transporting two-sector ATPase,B/B' subunit, AtpF</fullName>
    </submittedName>
</protein>
<comment type="function">
    <text evidence="10">F(1)F(0) ATP synthase produces ATP from ADP in the presence of a proton or sodium gradient. F-type ATPases consist of two structural domains, F(1) containing the extramembraneous catalytic core and F(0) containing the membrane proton channel, linked together by a central stalk and a peripheral stalk. During catalysis, ATP synthesis in the catalytic domain of F(1) is coupled via a rotary mechanism of the central stalk subunits to proton translocation.</text>
</comment>
<evidence type="ECO:0000313" key="13">
    <source>
        <dbReference type="EMBL" id="CBI06777.1"/>
    </source>
</evidence>
<dbReference type="AlphaFoldDB" id="E6QHR3"/>
<evidence type="ECO:0000256" key="1">
    <source>
        <dbReference type="ARBA" id="ARBA00004167"/>
    </source>
</evidence>
<proteinExistence type="inferred from homology"/>
<dbReference type="Pfam" id="PF00430">
    <property type="entry name" value="ATP-synt_B"/>
    <property type="match status" value="1"/>
</dbReference>
<feature type="transmembrane region" description="Helical" evidence="12">
    <location>
        <begin position="12"/>
        <end position="32"/>
    </location>
</feature>
<reference evidence="13" key="1">
    <citation type="submission" date="2009-10" db="EMBL/GenBank/DDBJ databases">
        <title>Diversity of trophic interactions inside an arsenic-rich microbial ecosystem.</title>
        <authorList>
            <person name="Bertin P.N."/>
            <person name="Heinrich-Salmeron A."/>
            <person name="Pelletier E."/>
            <person name="Goulhen-Chollet F."/>
            <person name="Arsene-Ploetze F."/>
            <person name="Gallien S."/>
            <person name="Calteau A."/>
            <person name="Vallenet D."/>
            <person name="Casiot C."/>
            <person name="Chane-Woon-Ming B."/>
            <person name="Giloteaux L."/>
            <person name="Barakat M."/>
            <person name="Bonnefoy V."/>
            <person name="Bruneel O."/>
            <person name="Chandler M."/>
            <person name="Cleiss J."/>
            <person name="Duran R."/>
            <person name="Elbaz-Poulichet F."/>
            <person name="Fonknechten N."/>
            <person name="Lauga B."/>
            <person name="Mornico D."/>
            <person name="Ortet P."/>
            <person name="Schaeffer C."/>
            <person name="Siguier P."/>
            <person name="Alexander Thil Smith A."/>
            <person name="Van Dorsselaer A."/>
            <person name="Weissenbach J."/>
            <person name="Medigue C."/>
            <person name="Le Paslier D."/>
        </authorList>
    </citation>
    <scope>NUCLEOTIDE SEQUENCE</scope>
</reference>
<evidence type="ECO:0000256" key="10">
    <source>
        <dbReference type="ARBA" id="ARBA00025198"/>
    </source>
</evidence>
<comment type="similarity">
    <text evidence="2">Belongs to the ATPase B chain family.</text>
</comment>
<evidence type="ECO:0000256" key="5">
    <source>
        <dbReference type="ARBA" id="ARBA00022692"/>
    </source>
</evidence>
<dbReference type="GO" id="GO:0045259">
    <property type="term" value="C:proton-transporting ATP synthase complex"/>
    <property type="evidence" value="ECO:0007669"/>
    <property type="project" value="UniProtKB-KW"/>
</dbReference>
<gene>
    <name evidence="13" type="ORF">CARN6_0048</name>
</gene>
<dbReference type="GO" id="GO:0015986">
    <property type="term" value="P:proton motive force-driven ATP synthesis"/>
    <property type="evidence" value="ECO:0007669"/>
    <property type="project" value="InterPro"/>
</dbReference>
<sequence length="153" mass="16510">MQAIIQQVGALLLGSVPTLILFIALVVAYQFLVQGPLSRTLGERRARTTGAVEEAHKAIAAAEARTAEYAEKLRQARAEVFRMRELRLHQWSLDRDAALTEARRQAGARVVEARSVLSGEVAAARQMLLASADQLALQVVGAVLPQTVGGVRS</sequence>
<organism evidence="13">
    <name type="scientific">mine drainage metagenome</name>
    <dbReference type="NCBI Taxonomy" id="410659"/>
    <lineage>
        <taxon>unclassified sequences</taxon>
        <taxon>metagenomes</taxon>
        <taxon>ecological metagenomes</taxon>
    </lineage>
</organism>
<keyword evidence="4" id="KW-0138">CF(0)</keyword>
<keyword evidence="7 12" id="KW-1133">Transmembrane helix</keyword>
<evidence type="ECO:0000256" key="6">
    <source>
        <dbReference type="ARBA" id="ARBA00022781"/>
    </source>
</evidence>
<dbReference type="PANTHER" id="PTHR33445">
    <property type="entry name" value="ATP SYNTHASE SUBUNIT B', CHLOROPLASTIC"/>
    <property type="match status" value="1"/>
</dbReference>
<keyword evidence="5 12" id="KW-0812">Transmembrane</keyword>
<dbReference type="PANTHER" id="PTHR33445:SF2">
    <property type="entry name" value="ATP SYNTHASE SUBUNIT B', CHLOROPLASTIC"/>
    <property type="match status" value="1"/>
</dbReference>
<evidence type="ECO:0000256" key="11">
    <source>
        <dbReference type="SAM" id="Coils"/>
    </source>
</evidence>